<dbReference type="PANTHER" id="PTHR37542:SF3">
    <property type="entry name" value="PRION-INHIBITION AND PROPAGATION HELO DOMAIN-CONTAINING PROTEIN"/>
    <property type="match status" value="1"/>
</dbReference>
<dbReference type="EMBL" id="MU857641">
    <property type="protein sequence ID" value="KAK4248158.1"/>
    <property type="molecule type" value="Genomic_DNA"/>
</dbReference>
<accession>A0AAN7CTK6</accession>
<feature type="domain" description="Prion-inhibition and propagation HeLo" evidence="2">
    <location>
        <begin position="3"/>
        <end position="204"/>
    </location>
</feature>
<reference evidence="3" key="1">
    <citation type="journal article" date="2023" name="Mol. Phylogenet. Evol.">
        <title>Genome-scale phylogeny and comparative genomics of the fungal order Sordariales.</title>
        <authorList>
            <person name="Hensen N."/>
            <person name="Bonometti L."/>
            <person name="Westerberg I."/>
            <person name="Brannstrom I.O."/>
            <person name="Guillou S."/>
            <person name="Cros-Aarteil S."/>
            <person name="Calhoun S."/>
            <person name="Haridas S."/>
            <person name="Kuo A."/>
            <person name="Mondo S."/>
            <person name="Pangilinan J."/>
            <person name="Riley R."/>
            <person name="LaButti K."/>
            <person name="Andreopoulos B."/>
            <person name="Lipzen A."/>
            <person name="Chen C."/>
            <person name="Yan M."/>
            <person name="Daum C."/>
            <person name="Ng V."/>
            <person name="Clum A."/>
            <person name="Steindorff A."/>
            <person name="Ohm R.A."/>
            <person name="Martin F."/>
            <person name="Silar P."/>
            <person name="Natvig D.O."/>
            <person name="Lalanne C."/>
            <person name="Gautier V."/>
            <person name="Ament-Velasquez S.L."/>
            <person name="Kruys A."/>
            <person name="Hutchinson M.I."/>
            <person name="Powell A.J."/>
            <person name="Barry K."/>
            <person name="Miller A.N."/>
            <person name="Grigoriev I.V."/>
            <person name="Debuchy R."/>
            <person name="Gladieux P."/>
            <person name="Hiltunen Thoren M."/>
            <person name="Johannesson H."/>
        </authorList>
    </citation>
    <scope>NUCLEOTIDE SEQUENCE</scope>
    <source>
        <strain evidence="3">CBS 359.72</strain>
    </source>
</reference>
<evidence type="ECO:0000313" key="3">
    <source>
        <dbReference type="EMBL" id="KAK4248158.1"/>
    </source>
</evidence>
<dbReference type="PANTHER" id="PTHR37542">
    <property type="entry name" value="HELO DOMAIN-CONTAINING PROTEIN-RELATED"/>
    <property type="match status" value="1"/>
</dbReference>
<name>A0AAN7CTK6_9PEZI</name>
<dbReference type="Gene3D" id="1.20.120.1020">
    <property type="entry name" value="Prion-inhibition and propagation, HeLo domain"/>
    <property type="match status" value="1"/>
</dbReference>
<proteinExistence type="predicted"/>
<dbReference type="AlphaFoldDB" id="A0AAN7CTK6"/>
<feature type="region of interest" description="Disordered" evidence="1">
    <location>
        <begin position="59"/>
        <end position="79"/>
    </location>
</feature>
<evidence type="ECO:0000256" key="1">
    <source>
        <dbReference type="SAM" id="MobiDB-lite"/>
    </source>
</evidence>
<reference evidence="3" key="2">
    <citation type="submission" date="2023-05" db="EMBL/GenBank/DDBJ databases">
        <authorList>
            <consortium name="Lawrence Berkeley National Laboratory"/>
            <person name="Steindorff A."/>
            <person name="Hensen N."/>
            <person name="Bonometti L."/>
            <person name="Westerberg I."/>
            <person name="Brannstrom I.O."/>
            <person name="Guillou S."/>
            <person name="Cros-Aarteil S."/>
            <person name="Calhoun S."/>
            <person name="Haridas S."/>
            <person name="Kuo A."/>
            <person name="Mondo S."/>
            <person name="Pangilinan J."/>
            <person name="Riley R."/>
            <person name="Labutti K."/>
            <person name="Andreopoulos B."/>
            <person name="Lipzen A."/>
            <person name="Chen C."/>
            <person name="Yanf M."/>
            <person name="Daum C."/>
            <person name="Ng V."/>
            <person name="Clum A."/>
            <person name="Ohm R."/>
            <person name="Martin F."/>
            <person name="Silar P."/>
            <person name="Natvig D."/>
            <person name="Lalanne C."/>
            <person name="Gautier V."/>
            <person name="Ament-Velasquez S.L."/>
            <person name="Kruys A."/>
            <person name="Hutchinson M.I."/>
            <person name="Powell A.J."/>
            <person name="Barry K."/>
            <person name="Miller A.N."/>
            <person name="Grigoriev I.V."/>
            <person name="Debuchy R."/>
            <person name="Gladieux P."/>
            <person name="Thoren M.H."/>
            <person name="Johannesson H."/>
        </authorList>
    </citation>
    <scope>NUCLEOTIDE SEQUENCE</scope>
    <source>
        <strain evidence="3">CBS 359.72</strain>
    </source>
</reference>
<protein>
    <submittedName>
        <fullName evidence="3">Small secreted protein</fullName>
    </submittedName>
</protein>
<sequence length="269" mass="29425">MEAVSAASNITALISSILQGLEFVQLARSFGNDLKLHQLRLDLIRLRLSRWGQATGVCSADEEAGTDGEKDGKGAGLKDKEDEVEDLLDNIKNVLDKAMAESQKLAPKGLDAAGDSSVDADNDLRPPRFKRLQLRIRNLVQKRYLRAGDHIRGAKWVLYKKEQCEALTTQLTELIGQLEQLAAPEEELEELTREECEEMGDSLKTLVEVAEAVDPLLQATASQRLTADVMSRGVSVSAGINHGVQLGVNYGSLKGLTFGANNNITNNWK</sequence>
<dbReference type="InterPro" id="IPR038305">
    <property type="entry name" value="HeLo_sf"/>
</dbReference>
<keyword evidence="4" id="KW-1185">Reference proteome</keyword>
<evidence type="ECO:0000259" key="2">
    <source>
        <dbReference type="Pfam" id="PF14479"/>
    </source>
</evidence>
<gene>
    <name evidence="3" type="ORF">C7999DRAFT_31352</name>
</gene>
<evidence type="ECO:0000313" key="4">
    <source>
        <dbReference type="Proteomes" id="UP001303647"/>
    </source>
</evidence>
<feature type="compositionally biased region" description="Basic and acidic residues" evidence="1">
    <location>
        <begin position="67"/>
        <end position="79"/>
    </location>
</feature>
<dbReference type="InterPro" id="IPR029498">
    <property type="entry name" value="HeLo_dom"/>
</dbReference>
<comment type="caution">
    <text evidence="3">The sequence shown here is derived from an EMBL/GenBank/DDBJ whole genome shotgun (WGS) entry which is preliminary data.</text>
</comment>
<dbReference type="Proteomes" id="UP001303647">
    <property type="component" value="Unassembled WGS sequence"/>
</dbReference>
<dbReference type="Pfam" id="PF14479">
    <property type="entry name" value="HeLo"/>
    <property type="match status" value="1"/>
</dbReference>
<organism evidence="3 4">
    <name type="scientific">Corynascus novoguineensis</name>
    <dbReference type="NCBI Taxonomy" id="1126955"/>
    <lineage>
        <taxon>Eukaryota</taxon>
        <taxon>Fungi</taxon>
        <taxon>Dikarya</taxon>
        <taxon>Ascomycota</taxon>
        <taxon>Pezizomycotina</taxon>
        <taxon>Sordariomycetes</taxon>
        <taxon>Sordariomycetidae</taxon>
        <taxon>Sordariales</taxon>
        <taxon>Chaetomiaceae</taxon>
        <taxon>Corynascus</taxon>
    </lineage>
</organism>